<dbReference type="Gene3D" id="3.40.5.90">
    <property type="entry name" value="CDGSH iron-sulfur domain, mitoNEET-type"/>
    <property type="match status" value="1"/>
</dbReference>
<evidence type="ECO:0000313" key="9">
    <source>
        <dbReference type="Proteomes" id="UP000266841"/>
    </source>
</evidence>
<dbReference type="eggNOG" id="KOG3461">
    <property type="taxonomic scope" value="Eukaryota"/>
</dbReference>
<evidence type="ECO:0000256" key="2">
    <source>
        <dbReference type="ARBA" id="ARBA00022723"/>
    </source>
</evidence>
<proteinExistence type="predicted"/>
<evidence type="ECO:0000313" key="8">
    <source>
        <dbReference type="EMBL" id="EJK43734.1"/>
    </source>
</evidence>
<feature type="transmembrane region" description="Helical" evidence="6">
    <location>
        <begin position="12"/>
        <end position="29"/>
    </location>
</feature>
<dbReference type="GO" id="GO:0010506">
    <property type="term" value="P:regulation of autophagy"/>
    <property type="evidence" value="ECO:0007669"/>
    <property type="project" value="InterPro"/>
</dbReference>
<name>K0QZM2_THAOC</name>
<dbReference type="OMA" id="GSHAKFN"/>
<accession>K0QZM2</accession>
<feature type="domain" description="Iron-binding zinc finger CDGSH type" evidence="7">
    <location>
        <begin position="45"/>
        <end position="91"/>
    </location>
</feature>
<organism evidence="8 9">
    <name type="scientific">Thalassiosira oceanica</name>
    <name type="common">Marine diatom</name>
    <dbReference type="NCBI Taxonomy" id="159749"/>
    <lineage>
        <taxon>Eukaryota</taxon>
        <taxon>Sar</taxon>
        <taxon>Stramenopiles</taxon>
        <taxon>Ochrophyta</taxon>
        <taxon>Bacillariophyta</taxon>
        <taxon>Coscinodiscophyceae</taxon>
        <taxon>Thalassiosirophycidae</taxon>
        <taxon>Thalassiosirales</taxon>
        <taxon>Thalassiosiraceae</taxon>
        <taxon>Thalassiosira</taxon>
    </lineage>
</organism>
<evidence type="ECO:0000256" key="3">
    <source>
        <dbReference type="ARBA" id="ARBA00023004"/>
    </source>
</evidence>
<keyword evidence="3" id="KW-0408">Iron</keyword>
<dbReference type="Proteomes" id="UP000266841">
    <property type="component" value="Unassembled WGS sequence"/>
</dbReference>
<evidence type="ECO:0000256" key="4">
    <source>
        <dbReference type="ARBA" id="ARBA00023014"/>
    </source>
</evidence>
<sequence>MDNIIASLDPVSIAVGVGIGAVLAVTLMPKSSGQINNSILKNEAKVATVCPLKDIEDTVNTSDKGVVAYCRCWRSSTFPLCDGSHVKHNKATGDNTGPLVIKK</sequence>
<dbReference type="InterPro" id="IPR042216">
    <property type="entry name" value="MitoNEET_CISD"/>
</dbReference>
<keyword evidence="4" id="KW-0411">Iron-sulfur</keyword>
<dbReference type="OrthoDB" id="449252at2759"/>
<dbReference type="Pfam" id="PF09360">
    <property type="entry name" value="zf-CDGSH"/>
    <property type="match status" value="1"/>
</dbReference>
<reference evidence="8 9" key="1">
    <citation type="journal article" date="2012" name="Genome Biol.">
        <title>Genome and low-iron response of an oceanic diatom adapted to chronic iron limitation.</title>
        <authorList>
            <person name="Lommer M."/>
            <person name="Specht M."/>
            <person name="Roy A.S."/>
            <person name="Kraemer L."/>
            <person name="Andreson R."/>
            <person name="Gutowska M.A."/>
            <person name="Wolf J."/>
            <person name="Bergner S.V."/>
            <person name="Schilhabel M.B."/>
            <person name="Klostermeier U.C."/>
            <person name="Beiko R.G."/>
            <person name="Rosenstiel P."/>
            <person name="Hippler M."/>
            <person name="Laroche J."/>
        </authorList>
    </citation>
    <scope>NUCLEOTIDE SEQUENCE [LARGE SCALE GENOMIC DNA]</scope>
    <source>
        <strain evidence="8 9">CCMP1005</strain>
    </source>
</reference>
<keyword evidence="6" id="KW-1133">Transmembrane helix</keyword>
<protein>
    <recommendedName>
        <fullName evidence="7">Iron-binding zinc finger CDGSH type domain-containing protein</fullName>
    </recommendedName>
</protein>
<comment type="caution">
    <text evidence="8">The sequence shown here is derived from an EMBL/GenBank/DDBJ whole genome shotgun (WGS) entry which is preliminary data.</text>
</comment>
<keyword evidence="9" id="KW-1185">Reference proteome</keyword>
<evidence type="ECO:0000256" key="5">
    <source>
        <dbReference type="ARBA" id="ARBA00034078"/>
    </source>
</evidence>
<dbReference type="FunFam" id="3.40.5.90:FF:000001">
    <property type="entry name" value="CDGSH iron-sulfur domain-containing protein 1"/>
    <property type="match status" value="1"/>
</dbReference>
<keyword evidence="1" id="KW-0001">2Fe-2S</keyword>
<evidence type="ECO:0000256" key="1">
    <source>
        <dbReference type="ARBA" id="ARBA00022714"/>
    </source>
</evidence>
<dbReference type="EMBL" id="AGNL01050717">
    <property type="protein sequence ID" value="EJK43734.1"/>
    <property type="molecule type" value="Genomic_DNA"/>
</dbReference>
<dbReference type="GO" id="GO:0051537">
    <property type="term" value="F:2 iron, 2 sulfur cluster binding"/>
    <property type="evidence" value="ECO:0007669"/>
    <property type="project" value="UniProtKB-KW"/>
</dbReference>
<dbReference type="AlphaFoldDB" id="K0QZM2"/>
<dbReference type="SMART" id="SM00704">
    <property type="entry name" value="ZnF_CDGSH"/>
    <property type="match status" value="1"/>
</dbReference>
<keyword evidence="6" id="KW-0812">Transmembrane</keyword>
<keyword evidence="6" id="KW-0472">Membrane</keyword>
<gene>
    <name evidence="8" type="ORF">THAOC_37801</name>
</gene>
<evidence type="ECO:0000259" key="7">
    <source>
        <dbReference type="SMART" id="SM00704"/>
    </source>
</evidence>
<keyword evidence="2" id="KW-0479">Metal-binding</keyword>
<evidence type="ECO:0000256" key="6">
    <source>
        <dbReference type="SAM" id="Phobius"/>
    </source>
</evidence>
<dbReference type="PANTHER" id="PTHR13680:SF5">
    <property type="entry name" value="CDGSH IRON-SULFUR DOMAIN-CONTAINING PROTEIN 1"/>
    <property type="match status" value="1"/>
</dbReference>
<comment type="cofactor">
    <cofactor evidence="5">
        <name>[2Fe-2S] cluster</name>
        <dbReference type="ChEBI" id="CHEBI:190135"/>
    </cofactor>
</comment>
<dbReference type="GO" id="GO:0046872">
    <property type="term" value="F:metal ion binding"/>
    <property type="evidence" value="ECO:0007669"/>
    <property type="project" value="UniProtKB-KW"/>
</dbReference>
<dbReference type="PANTHER" id="PTHR13680">
    <property type="entry name" value="CDGSH IRON-SULFUR DOMAIN-CONTAINING PROTEIN 1"/>
    <property type="match status" value="1"/>
</dbReference>
<dbReference type="InterPro" id="IPR045131">
    <property type="entry name" value="CISD1/2"/>
</dbReference>
<dbReference type="GO" id="GO:0005741">
    <property type="term" value="C:mitochondrial outer membrane"/>
    <property type="evidence" value="ECO:0007669"/>
    <property type="project" value="TreeGrafter"/>
</dbReference>
<dbReference type="InterPro" id="IPR018967">
    <property type="entry name" value="FeS-contain_CDGSH-typ"/>
</dbReference>